<organism evidence="2 3">
    <name type="scientific">Blastomyces percursus</name>
    <dbReference type="NCBI Taxonomy" id="1658174"/>
    <lineage>
        <taxon>Eukaryota</taxon>
        <taxon>Fungi</taxon>
        <taxon>Dikarya</taxon>
        <taxon>Ascomycota</taxon>
        <taxon>Pezizomycotina</taxon>
        <taxon>Eurotiomycetes</taxon>
        <taxon>Eurotiomycetidae</taxon>
        <taxon>Onygenales</taxon>
        <taxon>Ajellomycetaceae</taxon>
        <taxon>Blastomyces</taxon>
    </lineage>
</organism>
<name>A0A1J9QCL1_9EURO</name>
<dbReference type="AlphaFoldDB" id="A0A1J9QCL1"/>
<reference evidence="2 3" key="1">
    <citation type="submission" date="2015-08" db="EMBL/GenBank/DDBJ databases">
        <title>Emmonsia species relationships and genome sequence.</title>
        <authorList>
            <person name="Cuomo C.A."/>
            <person name="Schwartz I.S."/>
            <person name="Kenyon C."/>
            <person name="De Hoog G.S."/>
            <person name="Govender N.P."/>
            <person name="Botha A."/>
            <person name="Moreno L."/>
            <person name="De Vries M."/>
            <person name="Munoz J.F."/>
            <person name="Stielow J.B."/>
        </authorList>
    </citation>
    <scope>NUCLEOTIDE SEQUENCE [LARGE SCALE GENOMIC DNA]</scope>
    <source>
        <strain evidence="2 3">EI222</strain>
    </source>
</reference>
<feature type="region of interest" description="Disordered" evidence="1">
    <location>
        <begin position="97"/>
        <end position="121"/>
    </location>
</feature>
<proteinExistence type="predicted"/>
<dbReference type="Proteomes" id="UP000242791">
    <property type="component" value="Unassembled WGS sequence"/>
</dbReference>
<feature type="region of interest" description="Disordered" evidence="1">
    <location>
        <begin position="32"/>
        <end position="54"/>
    </location>
</feature>
<gene>
    <name evidence="2" type="ORF">ACJ73_09279</name>
</gene>
<evidence type="ECO:0000256" key="1">
    <source>
        <dbReference type="SAM" id="MobiDB-lite"/>
    </source>
</evidence>
<protein>
    <submittedName>
        <fullName evidence="2">Uncharacterized protein</fullName>
    </submittedName>
</protein>
<comment type="caution">
    <text evidence="2">The sequence shown here is derived from an EMBL/GenBank/DDBJ whole genome shotgun (WGS) entry which is preliminary data.</text>
</comment>
<sequence length="320" mass="37671">MMVDSKLNRIKIRLRTKLLEYKRKRHFRDADTAEFNRQIHGGKENDGPTPSRLPELQIEERRQIVQLTCTVGIKLTRDERFARQCESITLWVRLQDRKEPQRRGRHKHQPSTQPDARPPSPMVVIHVNRTAPMKIYEDQCPFCASDMRLPDEERFKRWGRMNRLWDHIEKNIHREELRAYSSGRKPCGLCEEHNQYIPASTDDFKAHTWKVHNGRFRLFLSFEGGVRRSFSIPKLAQACVSRSLVSSTSSSQRGNEQTRKLVEERLFDEIRTCTHKDVGEFDATYFRNKSWEGKFTDIHKKIQERDGAGARLSDFPDPPT</sequence>
<evidence type="ECO:0000313" key="3">
    <source>
        <dbReference type="Proteomes" id="UP000242791"/>
    </source>
</evidence>
<dbReference type="OrthoDB" id="4188106at2759"/>
<evidence type="ECO:0000313" key="2">
    <source>
        <dbReference type="EMBL" id="OJD12901.1"/>
    </source>
</evidence>
<accession>A0A1J9QCL1</accession>
<dbReference type="EMBL" id="LGTZ01002536">
    <property type="protein sequence ID" value="OJD12901.1"/>
    <property type="molecule type" value="Genomic_DNA"/>
</dbReference>
<keyword evidence="3" id="KW-1185">Reference proteome</keyword>
<dbReference type="STRING" id="1658174.A0A1J9QCL1"/>
<dbReference type="VEuPathDB" id="FungiDB:ACJ73_09279"/>